<dbReference type="Pfam" id="PF03701">
    <property type="entry name" value="UPF0181"/>
    <property type="match status" value="1"/>
</dbReference>
<proteinExistence type="predicted"/>
<evidence type="ECO:0000313" key="1">
    <source>
        <dbReference type="EMBL" id="MFD0965765.1"/>
    </source>
</evidence>
<reference evidence="2" key="1">
    <citation type="journal article" date="2019" name="Int. J. Syst. Evol. Microbiol.">
        <title>The Global Catalogue of Microorganisms (GCM) 10K type strain sequencing project: providing services to taxonomists for standard genome sequencing and annotation.</title>
        <authorList>
            <consortium name="The Broad Institute Genomics Platform"/>
            <consortium name="The Broad Institute Genome Sequencing Center for Infectious Disease"/>
            <person name="Wu L."/>
            <person name="Ma J."/>
        </authorList>
    </citation>
    <scope>NUCLEOTIDE SEQUENCE [LARGE SCALE GENOMIC DNA]</scope>
    <source>
        <strain evidence="2">CCUG 61707</strain>
    </source>
</reference>
<protein>
    <submittedName>
        <fullName evidence="1">YoaH family protein</fullName>
    </submittedName>
</protein>
<accession>A0ABW3I8B0</accession>
<dbReference type="Proteomes" id="UP001596996">
    <property type="component" value="Unassembled WGS sequence"/>
</dbReference>
<evidence type="ECO:0000313" key="2">
    <source>
        <dbReference type="Proteomes" id="UP001596996"/>
    </source>
</evidence>
<dbReference type="EMBL" id="JBHTJN010000008">
    <property type="protein sequence ID" value="MFD0965765.1"/>
    <property type="molecule type" value="Genomic_DNA"/>
</dbReference>
<name>A0ABW3I8B0_9PAST</name>
<dbReference type="RefSeq" id="WP_380818977.1">
    <property type="nucleotide sequence ID" value="NZ_JBHTJN010000008.1"/>
</dbReference>
<gene>
    <name evidence="1" type="ORF">ACFQ02_02705</name>
</gene>
<organism evidence="1 2">
    <name type="scientific">Seminibacterium arietis</name>
    <dbReference type="NCBI Taxonomy" id="1173502"/>
    <lineage>
        <taxon>Bacteria</taxon>
        <taxon>Pseudomonadati</taxon>
        <taxon>Pseudomonadota</taxon>
        <taxon>Gammaproteobacteria</taxon>
        <taxon>Pasteurellales</taxon>
        <taxon>Pasteurellaceae</taxon>
        <taxon>Seminibacterium</taxon>
    </lineage>
</organism>
<dbReference type="NCBIfam" id="NF003476">
    <property type="entry name" value="PRK05114.1"/>
    <property type="match status" value="1"/>
</dbReference>
<keyword evidence="2" id="KW-1185">Reference proteome</keyword>
<dbReference type="InterPro" id="IPR005371">
    <property type="entry name" value="UPF0181"/>
</dbReference>
<sequence length="55" mass="6197">MNDLLNLTHEQQQSAVEKIQQLMSQGMSSGEAIALVAKELRQQNSQCKQKINEIL</sequence>
<comment type="caution">
    <text evidence="1">The sequence shown here is derived from an EMBL/GenBank/DDBJ whole genome shotgun (WGS) entry which is preliminary data.</text>
</comment>